<evidence type="ECO:0000256" key="6">
    <source>
        <dbReference type="SAM" id="Phobius"/>
    </source>
</evidence>
<dbReference type="InterPro" id="IPR023380">
    <property type="entry name" value="DsbB-like_sf"/>
</dbReference>
<dbReference type="GO" id="GO:0006457">
    <property type="term" value="P:protein folding"/>
    <property type="evidence" value="ECO:0007669"/>
    <property type="project" value="InterPro"/>
</dbReference>
<keyword evidence="3 6" id="KW-0812">Transmembrane</keyword>
<organism evidence="7 8">
    <name type="scientific">Oligella ureolytica</name>
    <dbReference type="NCBI Taxonomy" id="90244"/>
    <lineage>
        <taxon>Bacteria</taxon>
        <taxon>Pseudomonadati</taxon>
        <taxon>Pseudomonadota</taxon>
        <taxon>Betaproteobacteria</taxon>
        <taxon>Burkholderiales</taxon>
        <taxon>Alcaligenaceae</taxon>
        <taxon>Oligella</taxon>
    </lineage>
</organism>
<evidence type="ECO:0000256" key="3">
    <source>
        <dbReference type="ARBA" id="ARBA00022692"/>
    </source>
</evidence>
<comment type="subcellular location">
    <subcellularLocation>
        <location evidence="1">Cell membrane</location>
        <topology evidence="1">Multi-pass membrane protein</topology>
    </subcellularLocation>
</comment>
<protein>
    <submittedName>
        <fullName evidence="7">Disulfide bond formation protein B</fullName>
    </submittedName>
</protein>
<dbReference type="Proteomes" id="UP000254603">
    <property type="component" value="Unassembled WGS sequence"/>
</dbReference>
<sequence>MLSFSDLNMTQRKLLNIIAFICLAAVAFALFSQHVLGMLPCAWCVLQRLIFIVIALVCILVNFSGSFIYQKIITFIAAGLSVSGVVAAWYQYSVASASFSCDMTFADVFMSRQTGLDAALPWLFGIYTTCMDAAVELFGVEYAMWALLLFAVIAIVLILSLFKRA</sequence>
<feature type="transmembrane region" description="Helical" evidence="6">
    <location>
        <begin position="37"/>
        <end position="60"/>
    </location>
</feature>
<dbReference type="PANTHER" id="PTHR36570:SF3">
    <property type="entry name" value="DISULFIDE BOND FORMATION PROTEIN B"/>
    <property type="match status" value="1"/>
</dbReference>
<feature type="transmembrane region" description="Helical" evidence="6">
    <location>
        <begin position="142"/>
        <end position="162"/>
    </location>
</feature>
<dbReference type="PANTHER" id="PTHR36570">
    <property type="entry name" value="DISULFIDE BOND FORMATION PROTEIN B"/>
    <property type="match status" value="1"/>
</dbReference>
<dbReference type="InterPro" id="IPR050183">
    <property type="entry name" value="DsbB"/>
</dbReference>
<keyword evidence="4 6" id="KW-1133">Transmembrane helix</keyword>
<dbReference type="Pfam" id="PF02600">
    <property type="entry name" value="DsbB"/>
    <property type="match status" value="1"/>
</dbReference>
<dbReference type="InterPro" id="IPR003752">
    <property type="entry name" value="DiS_bond_form_DsbB/BdbC"/>
</dbReference>
<evidence type="ECO:0000256" key="5">
    <source>
        <dbReference type="ARBA" id="ARBA00023136"/>
    </source>
</evidence>
<gene>
    <name evidence="7" type="ORF">NCTC11997_00177</name>
</gene>
<evidence type="ECO:0000256" key="4">
    <source>
        <dbReference type="ARBA" id="ARBA00022989"/>
    </source>
</evidence>
<evidence type="ECO:0000256" key="2">
    <source>
        <dbReference type="ARBA" id="ARBA00022475"/>
    </source>
</evidence>
<dbReference type="AlphaFoldDB" id="A0A378XC61"/>
<evidence type="ECO:0000313" key="8">
    <source>
        <dbReference type="Proteomes" id="UP000254603"/>
    </source>
</evidence>
<feature type="transmembrane region" description="Helical" evidence="6">
    <location>
        <begin position="14"/>
        <end position="31"/>
    </location>
</feature>
<evidence type="ECO:0000313" key="7">
    <source>
        <dbReference type="EMBL" id="SUA50382.1"/>
    </source>
</evidence>
<dbReference type="GO" id="GO:0005886">
    <property type="term" value="C:plasma membrane"/>
    <property type="evidence" value="ECO:0007669"/>
    <property type="project" value="UniProtKB-SubCell"/>
</dbReference>
<dbReference type="EMBL" id="UGSB01000001">
    <property type="protein sequence ID" value="SUA50382.1"/>
    <property type="molecule type" value="Genomic_DNA"/>
</dbReference>
<dbReference type="SUPFAM" id="SSF158442">
    <property type="entry name" value="DsbB-like"/>
    <property type="match status" value="1"/>
</dbReference>
<evidence type="ECO:0000256" key="1">
    <source>
        <dbReference type="ARBA" id="ARBA00004651"/>
    </source>
</evidence>
<dbReference type="Gene3D" id="1.20.1550.10">
    <property type="entry name" value="DsbB-like"/>
    <property type="match status" value="1"/>
</dbReference>
<name>A0A378XC61_9BURK</name>
<dbReference type="STRING" id="1122619.GCA_000373745_01740"/>
<keyword evidence="5 6" id="KW-0472">Membrane</keyword>
<feature type="transmembrane region" description="Helical" evidence="6">
    <location>
        <begin position="72"/>
        <end position="90"/>
    </location>
</feature>
<dbReference type="GO" id="GO:0015035">
    <property type="term" value="F:protein-disulfide reductase activity"/>
    <property type="evidence" value="ECO:0007669"/>
    <property type="project" value="InterPro"/>
</dbReference>
<proteinExistence type="predicted"/>
<reference evidence="7 8" key="1">
    <citation type="submission" date="2018-06" db="EMBL/GenBank/DDBJ databases">
        <authorList>
            <consortium name="Pathogen Informatics"/>
            <person name="Doyle S."/>
        </authorList>
    </citation>
    <scope>NUCLEOTIDE SEQUENCE [LARGE SCALE GENOMIC DNA]</scope>
    <source>
        <strain evidence="7 8">NCTC11997</strain>
    </source>
</reference>
<accession>A0A378XC61</accession>
<keyword evidence="2" id="KW-1003">Cell membrane</keyword>